<keyword evidence="4" id="KW-1003">Cell membrane</keyword>
<feature type="transmembrane region" description="Helical" evidence="12">
    <location>
        <begin position="47"/>
        <end position="66"/>
    </location>
</feature>
<keyword evidence="9 12" id="KW-0472">Membrane</keyword>
<evidence type="ECO:0000256" key="10">
    <source>
        <dbReference type="ARBA" id="ARBA00023201"/>
    </source>
</evidence>
<evidence type="ECO:0000256" key="1">
    <source>
        <dbReference type="ARBA" id="ARBA00004651"/>
    </source>
</evidence>
<feature type="transmembrane region" description="Helical" evidence="12">
    <location>
        <begin position="155"/>
        <end position="174"/>
    </location>
</feature>
<evidence type="ECO:0000256" key="9">
    <source>
        <dbReference type="ARBA" id="ARBA00023136"/>
    </source>
</evidence>
<keyword evidence="10" id="KW-0739">Sodium transport</keyword>
<feature type="transmembrane region" description="Helical" evidence="12">
    <location>
        <begin position="226"/>
        <end position="250"/>
    </location>
</feature>
<dbReference type="CDD" id="cd11492">
    <property type="entry name" value="SLC5sbd_NIS-SMVT"/>
    <property type="match status" value="1"/>
</dbReference>
<keyword evidence="8" id="KW-0406">Ion transport</keyword>
<feature type="transmembrane region" description="Helical" evidence="12">
    <location>
        <begin position="78"/>
        <end position="100"/>
    </location>
</feature>
<dbReference type="PANTHER" id="PTHR42985:SF21">
    <property type="entry name" value="SODIUM-DEPENDENT MULTIVITAMIN TRANSPORTER-LIKE PROTEIN"/>
    <property type="match status" value="1"/>
</dbReference>
<feature type="transmembrane region" description="Helical" evidence="12">
    <location>
        <begin position="186"/>
        <end position="206"/>
    </location>
</feature>
<keyword evidence="5 12" id="KW-0812">Transmembrane</keyword>
<comment type="similarity">
    <text evidence="2 11">Belongs to the sodium:solute symporter (SSF) (TC 2.A.21) family.</text>
</comment>
<dbReference type="EMBL" id="JARPUR010000004">
    <property type="protein sequence ID" value="KAK4876907.1"/>
    <property type="molecule type" value="Genomic_DNA"/>
</dbReference>
<accession>A0AAN7PVE2</accession>
<feature type="transmembrane region" description="Helical" evidence="12">
    <location>
        <begin position="387"/>
        <end position="404"/>
    </location>
</feature>
<evidence type="ECO:0000256" key="12">
    <source>
        <dbReference type="SAM" id="Phobius"/>
    </source>
</evidence>
<evidence type="ECO:0000256" key="2">
    <source>
        <dbReference type="ARBA" id="ARBA00006434"/>
    </source>
</evidence>
<dbReference type="Proteomes" id="UP001353858">
    <property type="component" value="Unassembled WGS sequence"/>
</dbReference>
<feature type="transmembrane region" description="Helical" evidence="12">
    <location>
        <begin position="329"/>
        <end position="349"/>
    </location>
</feature>
<feature type="transmembrane region" description="Helical" evidence="12">
    <location>
        <begin position="355"/>
        <end position="380"/>
    </location>
</feature>
<evidence type="ECO:0000256" key="5">
    <source>
        <dbReference type="ARBA" id="ARBA00022692"/>
    </source>
</evidence>
<protein>
    <recommendedName>
        <fullName evidence="15">Sodium-coupled monocarboxylate transporter 1</fullName>
    </recommendedName>
</protein>
<reference evidence="14" key="1">
    <citation type="submission" date="2023-01" db="EMBL/GenBank/DDBJ databases">
        <title>Key to firefly adult light organ development and bioluminescence: homeobox transcription factors regulate luciferase expression and transportation to peroxisome.</title>
        <authorList>
            <person name="Fu X."/>
        </authorList>
    </citation>
    <scope>NUCLEOTIDE SEQUENCE [LARGE SCALE GENOMIC DNA]</scope>
</reference>
<keyword evidence="3" id="KW-0813">Transport</keyword>
<evidence type="ECO:0008006" key="15">
    <source>
        <dbReference type="Google" id="ProtNLM"/>
    </source>
</evidence>
<evidence type="ECO:0000256" key="7">
    <source>
        <dbReference type="ARBA" id="ARBA00023053"/>
    </source>
</evidence>
<evidence type="ECO:0000256" key="4">
    <source>
        <dbReference type="ARBA" id="ARBA00022475"/>
    </source>
</evidence>
<dbReference type="InterPro" id="IPR001734">
    <property type="entry name" value="Na/solute_symporter"/>
</dbReference>
<evidence type="ECO:0000313" key="14">
    <source>
        <dbReference type="Proteomes" id="UP001353858"/>
    </source>
</evidence>
<dbReference type="InterPro" id="IPR051163">
    <property type="entry name" value="Sodium:Solute_Symporter_SSF"/>
</dbReference>
<evidence type="ECO:0000256" key="3">
    <source>
        <dbReference type="ARBA" id="ARBA00022448"/>
    </source>
</evidence>
<evidence type="ECO:0000256" key="8">
    <source>
        <dbReference type="ARBA" id="ARBA00023065"/>
    </source>
</evidence>
<evidence type="ECO:0000313" key="13">
    <source>
        <dbReference type="EMBL" id="KAK4876907.1"/>
    </source>
</evidence>
<feature type="transmembrane region" description="Helical" evidence="12">
    <location>
        <begin position="452"/>
        <end position="475"/>
    </location>
</feature>
<feature type="transmembrane region" description="Helical" evidence="12">
    <location>
        <begin position="121"/>
        <end position="149"/>
    </location>
</feature>
<organism evidence="13 14">
    <name type="scientific">Aquatica leii</name>
    <dbReference type="NCBI Taxonomy" id="1421715"/>
    <lineage>
        <taxon>Eukaryota</taxon>
        <taxon>Metazoa</taxon>
        <taxon>Ecdysozoa</taxon>
        <taxon>Arthropoda</taxon>
        <taxon>Hexapoda</taxon>
        <taxon>Insecta</taxon>
        <taxon>Pterygota</taxon>
        <taxon>Neoptera</taxon>
        <taxon>Endopterygota</taxon>
        <taxon>Coleoptera</taxon>
        <taxon>Polyphaga</taxon>
        <taxon>Elateriformia</taxon>
        <taxon>Elateroidea</taxon>
        <taxon>Lampyridae</taxon>
        <taxon>Luciolinae</taxon>
        <taxon>Aquatica</taxon>
    </lineage>
</organism>
<name>A0AAN7PVE2_9COLE</name>
<dbReference type="GO" id="GO:0015293">
    <property type="term" value="F:symporter activity"/>
    <property type="evidence" value="ECO:0007669"/>
    <property type="project" value="TreeGrafter"/>
</dbReference>
<gene>
    <name evidence="13" type="ORF">RN001_009413</name>
</gene>
<comment type="subcellular location">
    <subcellularLocation>
        <location evidence="1">Cell membrane</location>
        <topology evidence="1">Multi-pass membrane protein</topology>
    </subcellularLocation>
</comment>
<dbReference type="GO" id="GO:0006814">
    <property type="term" value="P:sodium ion transport"/>
    <property type="evidence" value="ECO:0007669"/>
    <property type="project" value="UniProtKB-KW"/>
</dbReference>
<dbReference type="Gene3D" id="1.20.1730.10">
    <property type="entry name" value="Sodium/glucose cotransporter"/>
    <property type="match status" value="1"/>
</dbReference>
<sequence>MLVWVDYVIFFLMLGFTIALGIYFGFCGSTKKTPSEYLLGNRAMTPIPIAMSLIATVISGIILVGVPTDVYKYGASFFWLLLAIPLFSVLSLYIYVPVFIKLESASVSQYLEIRFSRKIRILASAMFTMKIILLNPIIVYISSIALSFATGLNNTLIATMTCVICIFYTTIGGFKAVVWTDTIQTISIYTCMLIVICLGISPSGGFTSIWEKAVSNKRLDLFKSMLIFIIGYVLIMAWVIFCGLEIYAYYAECDPISNKQIKHYDQILPYFVQEITNNIPGLFGLFLAGVFSGTLSTLSTTLNSLSAIIYNDFLSGFIPEHYSDQKRNLILKVIVLIAGTICISMVFIIEHLGGIIALTISLSAIAGGPLLAVYTLGVVFPIANAKGAFYGAITGFMFSSWLVFGNQWYKLHGIIKEIPKPFLTDGCNSTINMTHVLSANIEEPFIMYRISYWYYSLLGAIPVIVVGLVVSWLTYDKDVEISPHLISPVFRFLLKKRKTQVTSEHLL</sequence>
<keyword evidence="7" id="KW-0915">Sodium</keyword>
<dbReference type="InterPro" id="IPR038377">
    <property type="entry name" value="Na/Glc_symporter_sf"/>
</dbReference>
<feature type="transmembrane region" description="Helical" evidence="12">
    <location>
        <begin position="6"/>
        <end position="26"/>
    </location>
</feature>
<dbReference type="Pfam" id="PF00474">
    <property type="entry name" value="SSF"/>
    <property type="match status" value="2"/>
</dbReference>
<keyword evidence="14" id="KW-1185">Reference proteome</keyword>
<proteinExistence type="inferred from homology"/>
<keyword evidence="6 12" id="KW-1133">Transmembrane helix</keyword>
<dbReference type="GO" id="GO:0005886">
    <property type="term" value="C:plasma membrane"/>
    <property type="evidence" value="ECO:0007669"/>
    <property type="project" value="UniProtKB-SubCell"/>
</dbReference>
<dbReference type="PANTHER" id="PTHR42985">
    <property type="entry name" value="SODIUM-COUPLED MONOCARBOXYLATE TRANSPORTER"/>
    <property type="match status" value="1"/>
</dbReference>
<dbReference type="PROSITE" id="PS50283">
    <property type="entry name" value="NA_SOLUT_SYMP_3"/>
    <property type="match status" value="1"/>
</dbReference>
<comment type="caution">
    <text evidence="13">The sequence shown here is derived from an EMBL/GenBank/DDBJ whole genome shotgun (WGS) entry which is preliminary data.</text>
</comment>
<dbReference type="AlphaFoldDB" id="A0AAN7PVE2"/>
<evidence type="ECO:0000256" key="11">
    <source>
        <dbReference type="RuleBase" id="RU362091"/>
    </source>
</evidence>
<evidence type="ECO:0000256" key="6">
    <source>
        <dbReference type="ARBA" id="ARBA00022989"/>
    </source>
</evidence>